<proteinExistence type="predicted"/>
<dbReference type="GO" id="GO:0016874">
    <property type="term" value="F:ligase activity"/>
    <property type="evidence" value="ECO:0007669"/>
    <property type="project" value="UniProtKB-KW"/>
</dbReference>
<gene>
    <name evidence="1" type="ORF">FNL38_1011330</name>
</gene>
<organism evidence="1">
    <name type="scientific">Nocardia globerula</name>
    <dbReference type="NCBI Taxonomy" id="1818"/>
    <lineage>
        <taxon>Bacteria</taxon>
        <taxon>Bacillati</taxon>
        <taxon>Actinomycetota</taxon>
        <taxon>Actinomycetes</taxon>
        <taxon>Mycobacteriales</taxon>
        <taxon>Nocardiaceae</taxon>
        <taxon>Nocardia</taxon>
    </lineage>
</organism>
<dbReference type="Pfam" id="PF13563">
    <property type="entry name" value="2_5_RNA_ligase2"/>
    <property type="match status" value="1"/>
</dbReference>
<accession>A0A652YZ47</accession>
<dbReference type="InterPro" id="IPR009097">
    <property type="entry name" value="Cyclic_Pdiesterase"/>
</dbReference>
<evidence type="ECO:0000313" key="1">
    <source>
        <dbReference type="EMBL" id="TYQ08952.1"/>
    </source>
</evidence>
<comment type="caution">
    <text evidence="1">The sequence shown here is derived from an EMBL/GenBank/DDBJ whole genome shotgun (WGS) entry which is preliminary data.</text>
</comment>
<keyword evidence="1" id="KW-0436">Ligase</keyword>
<name>A0A652YZ47_NOCGL</name>
<dbReference type="Gene3D" id="3.90.1140.10">
    <property type="entry name" value="Cyclic phosphodiesterase"/>
    <property type="match status" value="1"/>
</dbReference>
<dbReference type="EMBL" id="VNIQ01000001">
    <property type="protein sequence ID" value="TYQ08952.1"/>
    <property type="molecule type" value="Genomic_DNA"/>
</dbReference>
<sequence>MVQSVELLLGESSESAIRGQWSALADAGLPSQGKMVRESNRPHITLFVARAIPPEVDEVLTRRFSLPPFEIRLGGYIVFGGRQFVLARSVIPSRALLRLHRDVFDAAAGSSGIPGHIEPGTWTPHVTLARRIEPDQLGGAISLLSKDVIAGDCGPIRRWDGEQKLEWSLTPPA</sequence>
<reference evidence="1" key="1">
    <citation type="submission" date="2019-07" db="EMBL/GenBank/DDBJ databases">
        <title>Genomic Encyclopedia of Type Strains, Phase IV (KMG-IV): sequencing the most valuable type-strain genomes for metagenomic binning, comparative biology and taxonomic classification.</title>
        <authorList>
            <person name="Goeker M."/>
        </authorList>
    </citation>
    <scope>NUCLEOTIDE SEQUENCE</scope>
    <source>
        <strain evidence="1">DSM 44596</strain>
    </source>
</reference>
<dbReference type="SUPFAM" id="SSF55144">
    <property type="entry name" value="LigT-like"/>
    <property type="match status" value="1"/>
</dbReference>
<protein>
    <submittedName>
        <fullName evidence="1">2'-5' RNA ligase superfamily protein</fullName>
    </submittedName>
</protein>
<dbReference type="AlphaFoldDB" id="A0A652YZ47"/>